<dbReference type="CDD" id="cd00332">
    <property type="entry name" value="PAL-HAL"/>
    <property type="match status" value="1"/>
</dbReference>
<dbReference type="InterPro" id="IPR005921">
    <property type="entry name" value="HutH"/>
</dbReference>
<comment type="PTM">
    <text evidence="6">Contains an active site 4-methylidene-imidazol-5-one (MIO), which is formed autocatalytically by cyclization and dehydration of residues Ala-Ser-Gly.</text>
</comment>
<evidence type="ECO:0000256" key="3">
    <source>
        <dbReference type="ARBA" id="ARBA00022808"/>
    </source>
</evidence>
<keyword evidence="4 6" id="KW-0456">Lyase</keyword>
<comment type="similarity">
    <text evidence="6 7">Belongs to the PAL/histidase family.</text>
</comment>
<dbReference type="HAMAP" id="MF_00229">
    <property type="entry name" value="His_ammonia_lyase"/>
    <property type="match status" value="1"/>
</dbReference>
<dbReference type="SUPFAM" id="SSF48557">
    <property type="entry name" value="L-aspartase-like"/>
    <property type="match status" value="1"/>
</dbReference>
<evidence type="ECO:0000256" key="1">
    <source>
        <dbReference type="ARBA" id="ARBA00005113"/>
    </source>
</evidence>
<dbReference type="EMBL" id="JACOOO010000032">
    <property type="protein sequence ID" value="MBC5629995.1"/>
    <property type="molecule type" value="Genomic_DNA"/>
</dbReference>
<dbReference type="Gene3D" id="1.10.275.10">
    <property type="entry name" value="Fumarase/aspartase (N-terminal domain)"/>
    <property type="match status" value="1"/>
</dbReference>
<accession>A0ABR7DEY9</accession>
<keyword evidence="3 6" id="KW-0369">Histidine metabolism</keyword>
<dbReference type="Proteomes" id="UP000596929">
    <property type="component" value="Unassembled WGS sequence"/>
</dbReference>
<dbReference type="Pfam" id="PF00221">
    <property type="entry name" value="Lyase_aromatic"/>
    <property type="match status" value="1"/>
</dbReference>
<evidence type="ECO:0000256" key="5">
    <source>
        <dbReference type="ARBA" id="ARBA00049269"/>
    </source>
</evidence>
<evidence type="ECO:0000256" key="6">
    <source>
        <dbReference type="HAMAP-Rule" id="MF_00229"/>
    </source>
</evidence>
<dbReference type="PANTHER" id="PTHR10362">
    <property type="entry name" value="HISTIDINE AMMONIA-LYASE"/>
    <property type="match status" value="1"/>
</dbReference>
<keyword evidence="6" id="KW-0963">Cytoplasm</keyword>
<proteinExistence type="inferred from homology"/>
<evidence type="ECO:0000313" key="11">
    <source>
        <dbReference type="Proteomes" id="UP000596929"/>
    </source>
</evidence>
<dbReference type="RefSeq" id="WP_186860508.1">
    <property type="nucleotide sequence ID" value="NZ_JACOOO010000032.1"/>
</dbReference>
<comment type="catalytic activity">
    <reaction evidence="5 6 8">
        <text>L-histidine = trans-urocanate + NH4(+)</text>
        <dbReference type="Rhea" id="RHEA:21232"/>
        <dbReference type="ChEBI" id="CHEBI:17771"/>
        <dbReference type="ChEBI" id="CHEBI:28938"/>
        <dbReference type="ChEBI" id="CHEBI:57595"/>
        <dbReference type="EC" id="4.3.1.3"/>
    </reaction>
</comment>
<dbReference type="InterPro" id="IPR008948">
    <property type="entry name" value="L-Aspartase-like"/>
</dbReference>
<organism evidence="10 11">
    <name type="scientific">Clostridium hominis</name>
    <dbReference type="NCBI Taxonomy" id="2763036"/>
    <lineage>
        <taxon>Bacteria</taxon>
        <taxon>Bacillati</taxon>
        <taxon>Bacillota</taxon>
        <taxon>Clostridia</taxon>
        <taxon>Eubacteriales</taxon>
        <taxon>Clostridiaceae</taxon>
        <taxon>Clostridium</taxon>
    </lineage>
</organism>
<evidence type="ECO:0000313" key="10">
    <source>
        <dbReference type="EMBL" id="MBC5629995.1"/>
    </source>
</evidence>
<gene>
    <name evidence="6 10" type="primary">hutH</name>
    <name evidence="10" type="ORF">H8S20_14070</name>
</gene>
<evidence type="ECO:0000256" key="4">
    <source>
        <dbReference type="ARBA" id="ARBA00023239"/>
    </source>
</evidence>
<dbReference type="InterPro" id="IPR022313">
    <property type="entry name" value="Phe/His_NH3-lyase_AS"/>
</dbReference>
<dbReference type="GO" id="GO:0004397">
    <property type="term" value="F:histidine ammonia-lyase activity"/>
    <property type="evidence" value="ECO:0007669"/>
    <property type="project" value="UniProtKB-EC"/>
</dbReference>
<evidence type="ECO:0000256" key="7">
    <source>
        <dbReference type="RuleBase" id="RU003954"/>
    </source>
</evidence>
<name>A0ABR7DEY9_9CLOT</name>
<evidence type="ECO:0000256" key="9">
    <source>
        <dbReference type="RuleBase" id="RU004480"/>
    </source>
</evidence>
<dbReference type="Gene3D" id="1.20.200.10">
    <property type="entry name" value="Fumarase/aspartase (Central domain)"/>
    <property type="match status" value="1"/>
</dbReference>
<feature type="cross-link" description="5-imidazolinone (Ala-Gly)" evidence="6">
    <location>
        <begin position="143"/>
        <end position="145"/>
    </location>
</feature>
<evidence type="ECO:0000256" key="8">
    <source>
        <dbReference type="RuleBase" id="RU004479"/>
    </source>
</evidence>
<dbReference type="EC" id="4.3.1.3" evidence="2 6"/>
<feature type="modified residue" description="2,3-didehydroalanine (Ser)" evidence="6">
    <location>
        <position position="144"/>
    </location>
</feature>
<dbReference type="InterPro" id="IPR001106">
    <property type="entry name" value="Aromatic_Lyase"/>
</dbReference>
<dbReference type="InterPro" id="IPR024083">
    <property type="entry name" value="Fumarase/histidase_N"/>
</dbReference>
<comment type="pathway">
    <text evidence="1 6 8">Amino-acid degradation; L-histidine degradation into L-glutamate; N-formimidoyl-L-glutamate from L-histidine: step 1/3.</text>
</comment>
<reference evidence="10 11" key="1">
    <citation type="submission" date="2020-08" db="EMBL/GenBank/DDBJ databases">
        <title>Genome public.</title>
        <authorList>
            <person name="Liu C."/>
            <person name="Sun Q."/>
        </authorList>
    </citation>
    <scope>NUCLEOTIDE SEQUENCE [LARGE SCALE GENOMIC DNA]</scope>
    <source>
        <strain evidence="10 11">NSJ-6</strain>
    </source>
</reference>
<comment type="subcellular location">
    <subcellularLocation>
        <location evidence="6 9">Cytoplasm</location>
    </subcellularLocation>
</comment>
<dbReference type="NCBIfam" id="TIGR01225">
    <property type="entry name" value="hutH"/>
    <property type="match status" value="1"/>
</dbReference>
<keyword evidence="11" id="KW-1185">Reference proteome</keyword>
<protein>
    <recommendedName>
        <fullName evidence="2 6">Histidine ammonia-lyase</fullName>
        <shortName evidence="6">Histidase</shortName>
        <ecNumber evidence="2 6">4.3.1.3</ecNumber>
    </recommendedName>
</protein>
<sequence length="507" mass="55728">MDGININGQNLTLQRLVDISRFDEKVYLDKEAKDKVKKSREIVESIERDKKVVYGITTGFGKFANVTISTEDCKTLQRNLILSHACGAGKPLPTDVVRAIMVLRANALSIGYSGIRESTLETLIEMVNKHVNPIVFEKGSLGASGDLAPLSHMVLTMIGEGEAEYEGEVVPSKEAMEKANINIVELRSKEGLALINGTQVMTAIGALTVYDAINLIKISDIAAALTLEALRGIKDAFDIRTHKVRPHKGQLKTAENILRLTEGSTFITKQGELRVQDAYSLRCIPQVHGASKDAISYVEEKVLIEMNSVTDNPTILKDGDVISGGNFHGQPMALSFDFLGIALAELANISERRLERLINNQLNDLPSFLIENGGLNSGFMITQYAAASLVSENKVLSHPASVDSIPSSGNQEDHVSMGTIAARKSREILENVKRVIATEIMAACQAIDFREGLVLGEGTKAAYDFIREHVDFIKEDKVMYKDLDKITELITSEKLLKRVEEKVKLLY</sequence>
<evidence type="ECO:0000256" key="2">
    <source>
        <dbReference type="ARBA" id="ARBA00012994"/>
    </source>
</evidence>
<dbReference type="NCBIfam" id="NF006871">
    <property type="entry name" value="PRK09367.1"/>
    <property type="match status" value="1"/>
</dbReference>
<dbReference type="PROSITE" id="PS00488">
    <property type="entry name" value="PAL_HISTIDASE"/>
    <property type="match status" value="1"/>
</dbReference>
<comment type="caution">
    <text evidence="10">The sequence shown here is derived from an EMBL/GenBank/DDBJ whole genome shotgun (WGS) entry which is preliminary data.</text>
</comment>